<feature type="transmembrane region" description="Helical" evidence="1">
    <location>
        <begin position="6"/>
        <end position="24"/>
    </location>
</feature>
<dbReference type="RefSeq" id="WP_268008762.1">
    <property type="nucleotide sequence ID" value="NZ_BSUT01000003.1"/>
</dbReference>
<evidence type="ECO:0000313" key="3">
    <source>
        <dbReference type="Proteomes" id="UP001164761"/>
    </source>
</evidence>
<name>A0ABY6ZS29_9BACL</name>
<accession>A0ABY6ZS29</accession>
<dbReference type="Proteomes" id="UP001164761">
    <property type="component" value="Plasmid unnamed1"/>
</dbReference>
<reference evidence="2" key="1">
    <citation type="submission" date="2022-08" db="EMBL/GenBank/DDBJ databases">
        <title>Alicyclobacillus fastidiosus DSM 17978, complete genome.</title>
        <authorList>
            <person name="Wang Q."/>
            <person name="Cai R."/>
            <person name="Wang Z."/>
        </authorList>
    </citation>
    <scope>NUCLEOTIDE SEQUENCE</scope>
    <source>
        <strain evidence="2">DSM 17978</strain>
        <plasmid evidence="2">unnamed1</plasmid>
    </source>
</reference>
<sequence length="284" mass="33008">MDYIGYLMVAVGTVTSATIFFYTVQSEYQRAKFRTRIASSWNVARHRTRERLNDEKLDSLLLQAGFSFRAPVYSYFRLLFTALLLVTGILRCMLDHDTMFILLPVLSWVALEYRRPFPMYYGFQAFQKAAALKRNRSLYLLYRLVYQEILAFQDAPRSVNDMLERQIPRVPELRIFLTKLLNNWVDQPLEALRVFGDEIGTKQSVLFAQMLSDIVQGGPQIAIDIFKKNQEGFRTDRVETFKAMKKNRALLGTALTLIGFTVVSYDINMVIQIYSQYLMQSSMS</sequence>
<protein>
    <recommendedName>
        <fullName evidence="4">Type II secretion system protein GspF domain-containing protein</fullName>
    </recommendedName>
</protein>
<keyword evidence="1" id="KW-0812">Transmembrane</keyword>
<keyword evidence="1" id="KW-1133">Transmembrane helix</keyword>
<evidence type="ECO:0000256" key="1">
    <source>
        <dbReference type="SAM" id="Phobius"/>
    </source>
</evidence>
<gene>
    <name evidence="2" type="ORF">NZD89_28005</name>
</gene>
<keyword evidence="1" id="KW-0472">Membrane</keyword>
<feature type="transmembrane region" description="Helical" evidence="1">
    <location>
        <begin position="249"/>
        <end position="274"/>
    </location>
</feature>
<evidence type="ECO:0008006" key="4">
    <source>
        <dbReference type="Google" id="ProtNLM"/>
    </source>
</evidence>
<proteinExistence type="predicted"/>
<organism evidence="2 3">
    <name type="scientific">Alicyclobacillus fastidiosus</name>
    <dbReference type="NCBI Taxonomy" id="392011"/>
    <lineage>
        <taxon>Bacteria</taxon>
        <taxon>Bacillati</taxon>
        <taxon>Bacillota</taxon>
        <taxon>Bacilli</taxon>
        <taxon>Bacillales</taxon>
        <taxon>Alicyclobacillaceae</taxon>
        <taxon>Alicyclobacillus</taxon>
    </lineage>
</organism>
<keyword evidence="2" id="KW-0614">Plasmid</keyword>
<geneLocation type="plasmid" evidence="2 3">
    <name>unnamed1</name>
</geneLocation>
<evidence type="ECO:0000313" key="2">
    <source>
        <dbReference type="EMBL" id="WAH44894.1"/>
    </source>
</evidence>
<keyword evidence="3" id="KW-1185">Reference proteome</keyword>
<dbReference type="EMBL" id="CP104068">
    <property type="protein sequence ID" value="WAH44894.1"/>
    <property type="molecule type" value="Genomic_DNA"/>
</dbReference>